<protein>
    <recommendedName>
        <fullName evidence="4">HTH gntR-type domain-containing protein</fullName>
    </recommendedName>
</protein>
<keyword evidence="3" id="KW-0804">Transcription</keyword>
<comment type="caution">
    <text evidence="5">The sequence shown here is derived from an EMBL/GenBank/DDBJ whole genome shotgun (WGS) entry which is preliminary data.</text>
</comment>
<keyword evidence="1" id="KW-0805">Transcription regulation</keyword>
<dbReference type="EMBL" id="MLCO01000001">
    <property type="protein sequence ID" value="ONG59124.1"/>
    <property type="molecule type" value="Genomic_DNA"/>
</dbReference>
<evidence type="ECO:0000256" key="3">
    <source>
        <dbReference type="ARBA" id="ARBA00023163"/>
    </source>
</evidence>
<evidence type="ECO:0000313" key="5">
    <source>
        <dbReference type="EMBL" id="ONG59124.1"/>
    </source>
</evidence>
<feature type="domain" description="HTH gntR-type" evidence="4">
    <location>
        <begin position="17"/>
        <end position="84"/>
    </location>
</feature>
<evidence type="ECO:0000313" key="6">
    <source>
        <dbReference type="Proteomes" id="UP000188879"/>
    </source>
</evidence>
<dbReference type="SUPFAM" id="SSF48008">
    <property type="entry name" value="GntR ligand-binding domain-like"/>
    <property type="match status" value="1"/>
</dbReference>
<evidence type="ECO:0000256" key="2">
    <source>
        <dbReference type="ARBA" id="ARBA00023125"/>
    </source>
</evidence>
<dbReference type="SMART" id="SM00345">
    <property type="entry name" value="HTH_GNTR"/>
    <property type="match status" value="1"/>
</dbReference>
<sequence length="235" mass="25756">MAPLQVLESFSRMDHSGPVGLNIARFLRDAIIRNQLQPGQTLPEAELAQIMGVSRQPVRDALIRLSESGLLRILPQRGTLVTRISVRAVEGGRFVRQAVERAIIRQAASAVADADLRAMRRNVDEQEEALERGDHAGFLALDDALHQGFARCMGQETAWDALAEVKLQMDRVRFLSVPTHATPGPVLLRQHRAILAGLAARDPDAAEAAMAEHLSEVLSSLPQLATRFPSHFDAT</sequence>
<dbReference type="Pfam" id="PF00392">
    <property type="entry name" value="GntR"/>
    <property type="match status" value="1"/>
</dbReference>
<keyword evidence="2" id="KW-0238">DNA-binding</keyword>
<dbReference type="PRINTS" id="PR00035">
    <property type="entry name" value="HTHGNTR"/>
</dbReference>
<dbReference type="GO" id="GO:0003677">
    <property type="term" value="F:DNA binding"/>
    <property type="evidence" value="ECO:0007669"/>
    <property type="project" value="UniProtKB-KW"/>
</dbReference>
<name>A0A1V2H9C6_9PROT</name>
<dbReference type="Proteomes" id="UP000188879">
    <property type="component" value="Unassembled WGS sequence"/>
</dbReference>
<dbReference type="InterPro" id="IPR036388">
    <property type="entry name" value="WH-like_DNA-bd_sf"/>
</dbReference>
<dbReference type="InterPro" id="IPR008920">
    <property type="entry name" value="TF_FadR/GntR_C"/>
</dbReference>
<dbReference type="SUPFAM" id="SSF46785">
    <property type="entry name" value="Winged helix' DNA-binding domain"/>
    <property type="match status" value="1"/>
</dbReference>
<dbReference type="InterPro" id="IPR000524">
    <property type="entry name" value="Tscrpt_reg_HTH_GntR"/>
</dbReference>
<dbReference type="SMART" id="SM00895">
    <property type="entry name" value="FCD"/>
    <property type="match status" value="1"/>
</dbReference>
<dbReference type="AlphaFoldDB" id="A0A1V2H9C6"/>
<dbReference type="PANTHER" id="PTHR43537">
    <property type="entry name" value="TRANSCRIPTIONAL REGULATOR, GNTR FAMILY"/>
    <property type="match status" value="1"/>
</dbReference>
<evidence type="ECO:0000259" key="4">
    <source>
        <dbReference type="PROSITE" id="PS50949"/>
    </source>
</evidence>
<dbReference type="Pfam" id="PF07729">
    <property type="entry name" value="FCD"/>
    <property type="match status" value="1"/>
</dbReference>
<dbReference type="CDD" id="cd07377">
    <property type="entry name" value="WHTH_GntR"/>
    <property type="match status" value="1"/>
</dbReference>
<dbReference type="PROSITE" id="PS50949">
    <property type="entry name" value="HTH_GNTR"/>
    <property type="match status" value="1"/>
</dbReference>
<proteinExistence type="predicted"/>
<dbReference type="Gene3D" id="1.10.10.10">
    <property type="entry name" value="Winged helix-like DNA-binding domain superfamily/Winged helix DNA-binding domain"/>
    <property type="match status" value="1"/>
</dbReference>
<evidence type="ECO:0000256" key="1">
    <source>
        <dbReference type="ARBA" id="ARBA00023015"/>
    </source>
</evidence>
<dbReference type="RefSeq" id="WP_076955352.1">
    <property type="nucleotide sequence ID" value="NZ_MLCO01000001.1"/>
</dbReference>
<organism evidence="5 6">
    <name type="scientific">Teichococcus deserti</name>
    <dbReference type="NCBI Taxonomy" id="1817963"/>
    <lineage>
        <taxon>Bacteria</taxon>
        <taxon>Pseudomonadati</taxon>
        <taxon>Pseudomonadota</taxon>
        <taxon>Alphaproteobacteria</taxon>
        <taxon>Acetobacterales</taxon>
        <taxon>Roseomonadaceae</taxon>
        <taxon>Roseomonas</taxon>
    </lineage>
</organism>
<dbReference type="PANTHER" id="PTHR43537:SF6">
    <property type="entry name" value="HTH-TYPE TRANSCRIPTIONAL REPRESSOR RSPR"/>
    <property type="match status" value="1"/>
</dbReference>
<accession>A0A1V2H9C6</accession>
<reference evidence="5 6" key="1">
    <citation type="submission" date="2016-10" db="EMBL/GenBank/DDBJ databases">
        <title>Draft Genome sequence of Roseomonas sp. strain M3.</title>
        <authorList>
            <person name="Subhash Y."/>
            <person name="Lee S."/>
        </authorList>
    </citation>
    <scope>NUCLEOTIDE SEQUENCE [LARGE SCALE GENOMIC DNA]</scope>
    <source>
        <strain evidence="5 6">M3</strain>
    </source>
</reference>
<dbReference type="Gene3D" id="1.20.120.530">
    <property type="entry name" value="GntR ligand-binding domain-like"/>
    <property type="match status" value="1"/>
</dbReference>
<dbReference type="GO" id="GO:0003700">
    <property type="term" value="F:DNA-binding transcription factor activity"/>
    <property type="evidence" value="ECO:0007669"/>
    <property type="project" value="InterPro"/>
</dbReference>
<dbReference type="InterPro" id="IPR011711">
    <property type="entry name" value="GntR_C"/>
</dbReference>
<gene>
    <name evidence="5" type="ORF">BKE38_00140</name>
</gene>
<dbReference type="InterPro" id="IPR036390">
    <property type="entry name" value="WH_DNA-bd_sf"/>
</dbReference>
<keyword evidence="6" id="KW-1185">Reference proteome</keyword>